<keyword evidence="2" id="KW-1185">Reference proteome</keyword>
<name>A0ABU4C4A0_RHOGO</name>
<reference evidence="1 2" key="1">
    <citation type="submission" date="2023-10" db="EMBL/GenBank/DDBJ databases">
        <title>Development of a sustainable strategy for remediation of hydrocarbon-contaminated territories based on the waste exchange concept.</title>
        <authorList>
            <person name="Krivoruchko A."/>
        </authorList>
    </citation>
    <scope>NUCLEOTIDE SEQUENCE [LARGE SCALE GENOMIC DNA]</scope>
    <source>
        <strain evidence="1 2">IEGM 1203</strain>
    </source>
</reference>
<accession>A0ABU4C4A0</accession>
<gene>
    <name evidence="1" type="ORF">R3Q16_32460</name>
</gene>
<dbReference type="Proteomes" id="UP001185927">
    <property type="component" value="Unassembled WGS sequence"/>
</dbReference>
<proteinExistence type="predicted"/>
<protein>
    <submittedName>
        <fullName evidence="1">Three component ABC system middle component</fullName>
    </submittedName>
</protein>
<dbReference type="RefSeq" id="WP_317545776.1">
    <property type="nucleotide sequence ID" value="NZ_JAWLKB010000039.1"/>
</dbReference>
<comment type="caution">
    <text evidence="1">The sequence shown here is derived from an EMBL/GenBank/DDBJ whole genome shotgun (WGS) entry which is preliminary data.</text>
</comment>
<sequence>MQPAQNIRPDDEATALFNPAFCGALVNRACAAFVDKADAPLPLTYAYIILPASLHKQTRENLPKTTATSMWTWIRENPLLFVDIAERVTDFKQLTSEAILFGIRHGVLQSDDFGLLPSQLKRRPRSLRPTEDWESCMSTAVFLGKWFATSDSDEATTLARWGFRP</sequence>
<organism evidence="1 2">
    <name type="scientific">Rhodococcus globerulus</name>
    <dbReference type="NCBI Taxonomy" id="33008"/>
    <lineage>
        <taxon>Bacteria</taxon>
        <taxon>Bacillati</taxon>
        <taxon>Actinomycetota</taxon>
        <taxon>Actinomycetes</taxon>
        <taxon>Mycobacteriales</taxon>
        <taxon>Nocardiaceae</taxon>
        <taxon>Rhodococcus</taxon>
    </lineage>
</organism>
<evidence type="ECO:0000313" key="1">
    <source>
        <dbReference type="EMBL" id="MDV6271330.1"/>
    </source>
</evidence>
<dbReference type="InterPro" id="IPR045390">
    <property type="entry name" value="ABC-3C_MC3"/>
</dbReference>
<dbReference type="EMBL" id="JAWLKB010000039">
    <property type="protein sequence ID" value="MDV6271330.1"/>
    <property type="molecule type" value="Genomic_DNA"/>
</dbReference>
<evidence type="ECO:0000313" key="2">
    <source>
        <dbReference type="Proteomes" id="UP001185927"/>
    </source>
</evidence>
<dbReference type="Pfam" id="PF20131">
    <property type="entry name" value="MC3"/>
    <property type="match status" value="1"/>
</dbReference>